<dbReference type="Pfam" id="PF00657">
    <property type="entry name" value="Lipase_GDSL"/>
    <property type="match status" value="1"/>
</dbReference>
<protein>
    <submittedName>
        <fullName evidence="4">Uncharacterized protein</fullName>
    </submittedName>
</protein>
<name>A0AA86TER1_9FABA</name>
<evidence type="ECO:0000313" key="4">
    <source>
        <dbReference type="EMBL" id="CAJ1975196.1"/>
    </source>
</evidence>
<dbReference type="Proteomes" id="UP001189624">
    <property type="component" value="Chromosome 9"/>
</dbReference>
<evidence type="ECO:0000256" key="3">
    <source>
        <dbReference type="SAM" id="SignalP"/>
    </source>
</evidence>
<feature type="signal peptide" evidence="3">
    <location>
        <begin position="1"/>
        <end position="22"/>
    </location>
</feature>
<dbReference type="AlphaFoldDB" id="A0AA86TER1"/>
<dbReference type="PANTHER" id="PTHR22835">
    <property type="entry name" value="ZINC FINGER FYVE DOMAIN CONTAINING PROTEIN"/>
    <property type="match status" value="1"/>
</dbReference>
<evidence type="ECO:0000313" key="5">
    <source>
        <dbReference type="Proteomes" id="UP001189624"/>
    </source>
</evidence>
<keyword evidence="3" id="KW-0732">Signal</keyword>
<keyword evidence="2" id="KW-0325">Glycoprotein</keyword>
<organism evidence="4 5">
    <name type="scientific">Sphenostylis stenocarpa</name>
    <dbReference type="NCBI Taxonomy" id="92480"/>
    <lineage>
        <taxon>Eukaryota</taxon>
        <taxon>Viridiplantae</taxon>
        <taxon>Streptophyta</taxon>
        <taxon>Embryophyta</taxon>
        <taxon>Tracheophyta</taxon>
        <taxon>Spermatophyta</taxon>
        <taxon>Magnoliopsida</taxon>
        <taxon>eudicotyledons</taxon>
        <taxon>Gunneridae</taxon>
        <taxon>Pentapetalae</taxon>
        <taxon>rosids</taxon>
        <taxon>fabids</taxon>
        <taxon>Fabales</taxon>
        <taxon>Fabaceae</taxon>
        <taxon>Papilionoideae</taxon>
        <taxon>50 kb inversion clade</taxon>
        <taxon>NPAAA clade</taxon>
        <taxon>indigoferoid/millettioid clade</taxon>
        <taxon>Phaseoleae</taxon>
        <taxon>Sphenostylis</taxon>
    </lineage>
</organism>
<gene>
    <name evidence="4" type="ORF">AYBTSS11_LOCUS27299</name>
</gene>
<dbReference type="EMBL" id="OY731406">
    <property type="protein sequence ID" value="CAJ1975196.1"/>
    <property type="molecule type" value="Genomic_DNA"/>
</dbReference>
<dbReference type="Gene3D" id="3.40.50.1110">
    <property type="entry name" value="SGNH hydrolase"/>
    <property type="match status" value="2"/>
</dbReference>
<evidence type="ECO:0000256" key="1">
    <source>
        <dbReference type="ARBA" id="ARBA00008668"/>
    </source>
</evidence>
<sequence length="213" mass="23389">MLKISILFSIIFAFGFLRNVVSHNNSLPYEAIFNFGDSISDTGNAAFHEPFPSDSPYGLTYFKHPAGRLSDGRLIIDFIAEAYGLPMLPAYLNLTKGQDIKRGVNFAYSGSTALDKSFFDKRGLDVKAAAYSLSFPSGKIDTFRVCCGVGEGYRLHGRCGFGDAKPCEHPSKHINWDGFHFTEAAYRLIAKGLIEGAFAHPPLKPPVSKIPDN</sequence>
<dbReference type="InterPro" id="IPR036514">
    <property type="entry name" value="SGNH_hydro_sf"/>
</dbReference>
<reference evidence="4" key="1">
    <citation type="submission" date="2023-10" db="EMBL/GenBank/DDBJ databases">
        <authorList>
            <person name="Domelevo Entfellner J.-B."/>
        </authorList>
    </citation>
    <scope>NUCLEOTIDE SEQUENCE</scope>
</reference>
<accession>A0AA86TER1</accession>
<feature type="chain" id="PRO_5041656563" evidence="3">
    <location>
        <begin position="23"/>
        <end position="213"/>
    </location>
</feature>
<dbReference type="InterPro" id="IPR001087">
    <property type="entry name" value="GDSL"/>
</dbReference>
<dbReference type="PANTHER" id="PTHR22835:SF577">
    <property type="entry name" value="GDSL-LIKE LIPASE_ACYLHYDROLASE SUPERFAMILY PROTEIN"/>
    <property type="match status" value="1"/>
</dbReference>
<keyword evidence="5" id="KW-1185">Reference proteome</keyword>
<dbReference type="Gramene" id="rna-AYBTSS11_LOCUS27299">
    <property type="protein sequence ID" value="CAJ1975196.1"/>
    <property type="gene ID" value="gene-AYBTSS11_LOCUS27299"/>
</dbReference>
<dbReference type="GO" id="GO:0016788">
    <property type="term" value="F:hydrolase activity, acting on ester bonds"/>
    <property type="evidence" value="ECO:0007669"/>
    <property type="project" value="InterPro"/>
</dbReference>
<comment type="similarity">
    <text evidence="1">Belongs to the 'GDSL' lipolytic enzyme family.</text>
</comment>
<evidence type="ECO:0000256" key="2">
    <source>
        <dbReference type="ARBA" id="ARBA00023180"/>
    </source>
</evidence>
<proteinExistence type="inferred from homology"/>